<keyword evidence="3" id="KW-1185">Reference proteome</keyword>
<evidence type="ECO:0000313" key="3">
    <source>
        <dbReference type="Proteomes" id="UP001595698"/>
    </source>
</evidence>
<feature type="compositionally biased region" description="Basic and acidic residues" evidence="1">
    <location>
        <begin position="91"/>
        <end position="100"/>
    </location>
</feature>
<dbReference type="RefSeq" id="WP_386197183.1">
    <property type="nucleotide sequence ID" value="NZ_JBHSBC010000071.1"/>
</dbReference>
<evidence type="ECO:0000313" key="2">
    <source>
        <dbReference type="EMBL" id="MFC3986839.1"/>
    </source>
</evidence>
<dbReference type="Proteomes" id="UP001595698">
    <property type="component" value="Unassembled WGS sequence"/>
</dbReference>
<accession>A0ABV8FGY3</accession>
<organism evidence="2 3">
    <name type="scientific">Streptosporangium jomthongense</name>
    <dbReference type="NCBI Taxonomy" id="1193683"/>
    <lineage>
        <taxon>Bacteria</taxon>
        <taxon>Bacillati</taxon>
        <taxon>Actinomycetota</taxon>
        <taxon>Actinomycetes</taxon>
        <taxon>Streptosporangiales</taxon>
        <taxon>Streptosporangiaceae</taxon>
        <taxon>Streptosporangium</taxon>
    </lineage>
</organism>
<protein>
    <recommendedName>
        <fullName evidence="4">DUF1737 domain-containing protein</fullName>
    </recommendedName>
</protein>
<reference evidence="3" key="1">
    <citation type="journal article" date="2019" name="Int. J. Syst. Evol. Microbiol.">
        <title>The Global Catalogue of Microorganisms (GCM) 10K type strain sequencing project: providing services to taxonomists for standard genome sequencing and annotation.</title>
        <authorList>
            <consortium name="The Broad Institute Genomics Platform"/>
            <consortium name="The Broad Institute Genome Sequencing Center for Infectious Disease"/>
            <person name="Wu L."/>
            <person name="Ma J."/>
        </authorList>
    </citation>
    <scope>NUCLEOTIDE SEQUENCE [LARGE SCALE GENOMIC DNA]</scope>
    <source>
        <strain evidence="3">TBRC 7912</strain>
    </source>
</reference>
<sequence>MSESPSPITLRVTVAGDSLEDLAHEALSRGWEFFGDDAEVCIVSGEATMIQEGPHRYTACVVVRQVGTRPPDDTPDDGSHTYARSWYTRGSAEHSGQEDR</sequence>
<evidence type="ECO:0008006" key="4">
    <source>
        <dbReference type="Google" id="ProtNLM"/>
    </source>
</evidence>
<evidence type="ECO:0000256" key="1">
    <source>
        <dbReference type="SAM" id="MobiDB-lite"/>
    </source>
</evidence>
<feature type="region of interest" description="Disordered" evidence="1">
    <location>
        <begin position="67"/>
        <end position="100"/>
    </location>
</feature>
<dbReference type="EMBL" id="JBHSBC010000071">
    <property type="protein sequence ID" value="MFC3986839.1"/>
    <property type="molecule type" value="Genomic_DNA"/>
</dbReference>
<name>A0ABV8FGY3_9ACTN</name>
<comment type="caution">
    <text evidence="2">The sequence shown here is derived from an EMBL/GenBank/DDBJ whole genome shotgun (WGS) entry which is preliminary data.</text>
</comment>
<proteinExistence type="predicted"/>
<gene>
    <name evidence="2" type="ORF">ACFOYY_42385</name>
</gene>